<organism evidence="1 2">
    <name type="scientific">Pleurodeles waltl</name>
    <name type="common">Iberian ribbed newt</name>
    <dbReference type="NCBI Taxonomy" id="8319"/>
    <lineage>
        <taxon>Eukaryota</taxon>
        <taxon>Metazoa</taxon>
        <taxon>Chordata</taxon>
        <taxon>Craniata</taxon>
        <taxon>Vertebrata</taxon>
        <taxon>Euteleostomi</taxon>
        <taxon>Amphibia</taxon>
        <taxon>Batrachia</taxon>
        <taxon>Caudata</taxon>
        <taxon>Salamandroidea</taxon>
        <taxon>Salamandridae</taxon>
        <taxon>Pleurodelinae</taxon>
        <taxon>Pleurodeles</taxon>
    </lineage>
</organism>
<dbReference type="EMBL" id="JANPWB010000003">
    <property type="protein sequence ID" value="KAJ1201121.1"/>
    <property type="molecule type" value="Genomic_DNA"/>
</dbReference>
<protein>
    <submittedName>
        <fullName evidence="1">Uncharacterized protein</fullName>
    </submittedName>
</protein>
<comment type="caution">
    <text evidence="1">The sequence shown here is derived from an EMBL/GenBank/DDBJ whole genome shotgun (WGS) entry which is preliminary data.</text>
</comment>
<evidence type="ECO:0000313" key="2">
    <source>
        <dbReference type="Proteomes" id="UP001066276"/>
    </source>
</evidence>
<gene>
    <name evidence="1" type="ORF">NDU88_004936</name>
</gene>
<accession>A0AAV7VK71</accession>
<dbReference type="AlphaFoldDB" id="A0AAV7VK71"/>
<sequence>MGLAYKRPWGYGPFRIGANLLTNLISAIYNAQLCTCSRVCAAAAASPQAEPAWRVESKQCLGTLHDDSDLTHWMLGFLQAQHYHVQPITFSENQHCQLSRQALTESITFPPM</sequence>
<dbReference type="Proteomes" id="UP001066276">
    <property type="component" value="Chromosome 2_1"/>
</dbReference>
<proteinExistence type="predicted"/>
<evidence type="ECO:0000313" key="1">
    <source>
        <dbReference type="EMBL" id="KAJ1201121.1"/>
    </source>
</evidence>
<name>A0AAV7VK71_PLEWA</name>
<keyword evidence="2" id="KW-1185">Reference proteome</keyword>
<reference evidence="1" key="1">
    <citation type="journal article" date="2022" name="bioRxiv">
        <title>Sequencing and chromosome-scale assembly of the giantPleurodeles waltlgenome.</title>
        <authorList>
            <person name="Brown T."/>
            <person name="Elewa A."/>
            <person name="Iarovenko S."/>
            <person name="Subramanian E."/>
            <person name="Araus A.J."/>
            <person name="Petzold A."/>
            <person name="Susuki M."/>
            <person name="Suzuki K.-i.T."/>
            <person name="Hayashi T."/>
            <person name="Toyoda A."/>
            <person name="Oliveira C."/>
            <person name="Osipova E."/>
            <person name="Leigh N.D."/>
            <person name="Simon A."/>
            <person name="Yun M.H."/>
        </authorList>
    </citation>
    <scope>NUCLEOTIDE SEQUENCE</scope>
    <source>
        <strain evidence="1">20211129_DDA</strain>
        <tissue evidence="1">Liver</tissue>
    </source>
</reference>